<dbReference type="PANTHER" id="PTHR19139:SF199">
    <property type="entry name" value="MIP17260P"/>
    <property type="match status" value="1"/>
</dbReference>
<evidence type="ECO:0000256" key="7">
    <source>
        <dbReference type="SAM" id="Phobius"/>
    </source>
</evidence>
<proteinExistence type="inferred from homology"/>
<feature type="transmembrane region" description="Helical" evidence="7">
    <location>
        <begin position="45"/>
        <end position="65"/>
    </location>
</feature>
<dbReference type="Gene3D" id="1.20.1080.10">
    <property type="entry name" value="Glycerol uptake facilitator protein"/>
    <property type="match status" value="1"/>
</dbReference>
<sequence length="167" mass="17343">MTHTVRAAAGEFLGSAGLAAVVIGSGTAAQRLSPTDVGLQLFENAFATALGLAVLILVFATVSGSHFNPVVTLVDVALHRKKWSTAAVYLPMQILGCLVGAILANLMFAEPAVAWSTTDRADWPRLLSEVVATAGLVFLIFALARTGRSHLAAPAVGAYIGAAYFFT</sequence>
<comment type="similarity">
    <text evidence="2 6">Belongs to the MIP/aquaporin (TC 1.A.8) family.</text>
</comment>
<feature type="transmembrane region" description="Helical" evidence="7">
    <location>
        <begin position="126"/>
        <end position="144"/>
    </location>
</feature>
<evidence type="ECO:0000256" key="6">
    <source>
        <dbReference type="RuleBase" id="RU000477"/>
    </source>
</evidence>
<evidence type="ECO:0000313" key="8">
    <source>
        <dbReference type="EMBL" id="MBD3943975.1"/>
    </source>
</evidence>
<dbReference type="PRINTS" id="PR00783">
    <property type="entry name" value="MINTRINSICP"/>
</dbReference>
<keyword evidence="3 6" id="KW-0812">Transmembrane</keyword>
<gene>
    <name evidence="8" type="ORF">IF188_20000</name>
</gene>
<keyword evidence="5 7" id="KW-0472">Membrane</keyword>
<dbReference type="RefSeq" id="WP_191173569.1">
    <property type="nucleotide sequence ID" value="NZ_JACXZS010000032.1"/>
</dbReference>
<evidence type="ECO:0000256" key="3">
    <source>
        <dbReference type="ARBA" id="ARBA00022692"/>
    </source>
</evidence>
<evidence type="ECO:0000313" key="9">
    <source>
        <dbReference type="Proteomes" id="UP000598426"/>
    </source>
</evidence>
<dbReference type="PANTHER" id="PTHR19139">
    <property type="entry name" value="AQUAPORIN TRANSPORTER"/>
    <property type="match status" value="1"/>
</dbReference>
<dbReference type="EMBL" id="JACXZS010000032">
    <property type="protein sequence ID" value="MBD3943975.1"/>
    <property type="molecule type" value="Genomic_DNA"/>
</dbReference>
<comment type="caution">
    <text evidence="8">The sequence shown here is derived from an EMBL/GenBank/DDBJ whole genome shotgun (WGS) entry which is preliminary data.</text>
</comment>
<name>A0ABR8NTM6_9MICO</name>
<evidence type="ECO:0000256" key="1">
    <source>
        <dbReference type="ARBA" id="ARBA00004141"/>
    </source>
</evidence>
<feature type="transmembrane region" description="Helical" evidence="7">
    <location>
        <begin position="86"/>
        <end position="106"/>
    </location>
</feature>
<dbReference type="Proteomes" id="UP000598426">
    <property type="component" value="Unassembled WGS sequence"/>
</dbReference>
<dbReference type="Pfam" id="PF00230">
    <property type="entry name" value="MIP"/>
    <property type="match status" value="1"/>
</dbReference>
<accession>A0ABR8NTM6</accession>
<protein>
    <submittedName>
        <fullName evidence="8">Aquaporin</fullName>
    </submittedName>
</protein>
<reference evidence="8 9" key="1">
    <citation type="submission" date="2020-09" db="EMBL/GenBank/DDBJ databases">
        <title>Isolation and identification of active actinomycetes.</title>
        <authorList>
            <person name="Li X."/>
        </authorList>
    </citation>
    <scope>NUCLEOTIDE SEQUENCE [LARGE SCALE GENOMIC DNA]</scope>
    <source>
        <strain evidence="8 9">NEAU-LLC</strain>
    </source>
</reference>
<organism evidence="8 9">
    <name type="scientific">Microbacterium helvum</name>
    <dbReference type="NCBI Taxonomy" id="2773713"/>
    <lineage>
        <taxon>Bacteria</taxon>
        <taxon>Bacillati</taxon>
        <taxon>Actinomycetota</taxon>
        <taxon>Actinomycetes</taxon>
        <taxon>Micrococcales</taxon>
        <taxon>Microbacteriaceae</taxon>
        <taxon>Microbacterium</taxon>
    </lineage>
</organism>
<evidence type="ECO:0000256" key="4">
    <source>
        <dbReference type="ARBA" id="ARBA00022989"/>
    </source>
</evidence>
<keyword evidence="9" id="KW-1185">Reference proteome</keyword>
<keyword evidence="6" id="KW-0813">Transport</keyword>
<comment type="subcellular location">
    <subcellularLocation>
        <location evidence="1">Membrane</location>
        <topology evidence="1">Multi-pass membrane protein</topology>
    </subcellularLocation>
</comment>
<dbReference type="SUPFAM" id="SSF81338">
    <property type="entry name" value="Aquaporin-like"/>
    <property type="match status" value="1"/>
</dbReference>
<evidence type="ECO:0000256" key="2">
    <source>
        <dbReference type="ARBA" id="ARBA00006175"/>
    </source>
</evidence>
<dbReference type="InterPro" id="IPR023271">
    <property type="entry name" value="Aquaporin-like"/>
</dbReference>
<dbReference type="InterPro" id="IPR034294">
    <property type="entry name" value="Aquaporin_transptr"/>
</dbReference>
<feature type="transmembrane region" description="Helical" evidence="7">
    <location>
        <begin position="151"/>
        <end position="166"/>
    </location>
</feature>
<evidence type="ECO:0000256" key="5">
    <source>
        <dbReference type="ARBA" id="ARBA00023136"/>
    </source>
</evidence>
<feature type="non-terminal residue" evidence="8">
    <location>
        <position position="167"/>
    </location>
</feature>
<dbReference type="InterPro" id="IPR000425">
    <property type="entry name" value="MIP"/>
</dbReference>
<keyword evidence="4 7" id="KW-1133">Transmembrane helix</keyword>